<feature type="region of interest" description="Disordered" evidence="1">
    <location>
        <begin position="97"/>
        <end position="116"/>
    </location>
</feature>
<organism evidence="2 3">
    <name type="scientific">Daphnia magna</name>
    <dbReference type="NCBI Taxonomy" id="35525"/>
    <lineage>
        <taxon>Eukaryota</taxon>
        <taxon>Metazoa</taxon>
        <taxon>Ecdysozoa</taxon>
        <taxon>Arthropoda</taxon>
        <taxon>Crustacea</taxon>
        <taxon>Branchiopoda</taxon>
        <taxon>Diplostraca</taxon>
        <taxon>Cladocera</taxon>
        <taxon>Anomopoda</taxon>
        <taxon>Daphniidae</taxon>
        <taxon>Daphnia</taxon>
    </lineage>
</organism>
<proteinExistence type="predicted"/>
<feature type="compositionally biased region" description="Acidic residues" evidence="1">
    <location>
        <begin position="49"/>
        <end position="58"/>
    </location>
</feature>
<dbReference type="AlphaFoldDB" id="A0A164WTQ0"/>
<feature type="region of interest" description="Disordered" evidence="1">
    <location>
        <begin position="46"/>
        <end position="74"/>
    </location>
</feature>
<feature type="region of interest" description="Disordered" evidence="1">
    <location>
        <begin position="1"/>
        <end position="30"/>
    </location>
</feature>
<protein>
    <submittedName>
        <fullName evidence="2">Uncharacterized protein</fullName>
    </submittedName>
</protein>
<keyword evidence="3" id="KW-1185">Reference proteome</keyword>
<name>A0A164WTQ0_9CRUS</name>
<sequence>SRATIKPKAVSSSLPSGKRAKKSTSADYEKEIRLIRQENAELVAMGDMTQEEAQEAEELLGSKEQPAKKKKLGSSAQLFSDVASHFGELKAFEQKRMEAAEKRQRERDERAAEKDSFIRESEEKKIAIANAMVEVLSGLLKKKEKKQGRKRK</sequence>
<comment type="caution">
    <text evidence="2">The sequence shown here is derived from an EMBL/GenBank/DDBJ whole genome shotgun (WGS) entry which is preliminary data.</text>
</comment>
<dbReference type="Proteomes" id="UP000076858">
    <property type="component" value="Unassembled WGS sequence"/>
</dbReference>
<evidence type="ECO:0000313" key="3">
    <source>
        <dbReference type="Proteomes" id="UP000076858"/>
    </source>
</evidence>
<gene>
    <name evidence="2" type="ORF">APZ42_021269</name>
</gene>
<reference evidence="2 3" key="1">
    <citation type="submission" date="2016-03" db="EMBL/GenBank/DDBJ databases">
        <title>EvidentialGene: Evidence-directed Construction of Genes on Genomes.</title>
        <authorList>
            <person name="Gilbert D.G."/>
            <person name="Choi J.-H."/>
            <person name="Mockaitis K."/>
            <person name="Colbourne J."/>
            <person name="Pfrender M."/>
        </authorList>
    </citation>
    <scope>NUCLEOTIDE SEQUENCE [LARGE SCALE GENOMIC DNA]</scope>
    <source>
        <strain evidence="2 3">Xinb3</strain>
        <tissue evidence="2">Complete organism</tissue>
    </source>
</reference>
<accession>A0A164WTQ0</accession>
<evidence type="ECO:0000313" key="2">
    <source>
        <dbReference type="EMBL" id="KZS13565.1"/>
    </source>
</evidence>
<feature type="non-terminal residue" evidence="2">
    <location>
        <position position="1"/>
    </location>
</feature>
<dbReference type="EMBL" id="LRGB01001071">
    <property type="protein sequence ID" value="KZS13565.1"/>
    <property type="molecule type" value="Genomic_DNA"/>
</dbReference>
<evidence type="ECO:0000256" key="1">
    <source>
        <dbReference type="SAM" id="MobiDB-lite"/>
    </source>
</evidence>